<evidence type="ECO:0000313" key="2">
    <source>
        <dbReference type="EMBL" id="KIV98625.1"/>
    </source>
</evidence>
<evidence type="ECO:0000256" key="1">
    <source>
        <dbReference type="SAM" id="MobiDB-lite"/>
    </source>
</evidence>
<keyword evidence="3" id="KW-1185">Reference proteome</keyword>
<sequence length="60" mass="6433">MTTELETIIRAMQVQMTALQEALARQNQVVFTLSEEIAALKSPPGSPPGTTYTAPNTGDL</sequence>
<gene>
    <name evidence="2" type="ORF">PV09_09593</name>
</gene>
<accession>A0A0D1X955</accession>
<dbReference type="EMBL" id="KN847615">
    <property type="protein sequence ID" value="KIV98625.1"/>
    <property type="molecule type" value="Genomic_DNA"/>
</dbReference>
<protein>
    <submittedName>
        <fullName evidence="2">Uncharacterized protein</fullName>
    </submittedName>
</protein>
<dbReference type="InParanoid" id="A0A0D1X955"/>
<dbReference type="AlphaFoldDB" id="A0A0D1X955"/>
<dbReference type="VEuPathDB" id="FungiDB:PV09_09593"/>
<dbReference type="GeneID" id="27317566"/>
<evidence type="ECO:0000313" key="3">
    <source>
        <dbReference type="Proteomes" id="UP000053259"/>
    </source>
</evidence>
<reference evidence="2 3" key="1">
    <citation type="submission" date="2015-01" db="EMBL/GenBank/DDBJ databases">
        <title>The Genome Sequence of Ochroconis gallopava CBS43764.</title>
        <authorList>
            <consortium name="The Broad Institute Genomics Platform"/>
            <person name="Cuomo C."/>
            <person name="de Hoog S."/>
            <person name="Gorbushina A."/>
            <person name="Stielow B."/>
            <person name="Teixiera M."/>
            <person name="Abouelleil A."/>
            <person name="Chapman S.B."/>
            <person name="Priest M."/>
            <person name="Young S.K."/>
            <person name="Wortman J."/>
            <person name="Nusbaum C."/>
            <person name="Birren B."/>
        </authorList>
    </citation>
    <scope>NUCLEOTIDE SEQUENCE [LARGE SCALE GENOMIC DNA]</scope>
    <source>
        <strain evidence="2 3">CBS 43764</strain>
    </source>
</reference>
<organism evidence="2 3">
    <name type="scientific">Verruconis gallopava</name>
    <dbReference type="NCBI Taxonomy" id="253628"/>
    <lineage>
        <taxon>Eukaryota</taxon>
        <taxon>Fungi</taxon>
        <taxon>Dikarya</taxon>
        <taxon>Ascomycota</taxon>
        <taxon>Pezizomycotina</taxon>
        <taxon>Dothideomycetes</taxon>
        <taxon>Pleosporomycetidae</taxon>
        <taxon>Venturiales</taxon>
        <taxon>Sympoventuriaceae</taxon>
        <taxon>Verruconis</taxon>
    </lineage>
</organism>
<name>A0A0D1X955_9PEZI</name>
<dbReference type="RefSeq" id="XP_016208495.1">
    <property type="nucleotide sequence ID" value="XM_016363680.1"/>
</dbReference>
<feature type="region of interest" description="Disordered" evidence="1">
    <location>
        <begin position="40"/>
        <end position="60"/>
    </location>
</feature>
<dbReference type="Proteomes" id="UP000053259">
    <property type="component" value="Unassembled WGS sequence"/>
</dbReference>
<proteinExistence type="predicted"/>
<dbReference type="HOGENOM" id="CLU_2943616_0_0_1"/>